<keyword evidence="2" id="KW-0413">Isomerase</keyword>
<comment type="caution">
    <text evidence="6">The sequence shown here is derived from an EMBL/GenBank/DDBJ whole genome shotgun (WGS) entry which is preliminary data.</text>
</comment>
<comment type="similarity">
    <text evidence="1">Belongs to the pseudouridine synthase RluA family.</text>
</comment>
<dbReference type="PANTHER" id="PTHR21600">
    <property type="entry name" value="MITOCHONDRIAL RNA PSEUDOURIDINE SYNTHASE"/>
    <property type="match status" value="1"/>
</dbReference>
<gene>
    <name evidence="6" type="ORF">IAA96_00955</name>
</gene>
<dbReference type="Pfam" id="PF00849">
    <property type="entry name" value="PseudoU_synth_2"/>
    <property type="match status" value="1"/>
</dbReference>
<evidence type="ECO:0000256" key="4">
    <source>
        <dbReference type="SAM" id="MobiDB-lite"/>
    </source>
</evidence>
<evidence type="ECO:0000313" key="6">
    <source>
        <dbReference type="EMBL" id="MBO8449655.1"/>
    </source>
</evidence>
<dbReference type="InterPro" id="IPR050188">
    <property type="entry name" value="RluA_PseudoU_synthase"/>
</dbReference>
<dbReference type="InterPro" id="IPR036986">
    <property type="entry name" value="S4_RNA-bd_sf"/>
</dbReference>
<evidence type="ECO:0000256" key="3">
    <source>
        <dbReference type="PROSITE-ProRule" id="PRU00182"/>
    </source>
</evidence>
<dbReference type="PROSITE" id="PS50889">
    <property type="entry name" value="S4"/>
    <property type="match status" value="1"/>
</dbReference>
<dbReference type="Pfam" id="PF01479">
    <property type="entry name" value="S4"/>
    <property type="match status" value="1"/>
</dbReference>
<dbReference type="Gene3D" id="3.30.2350.10">
    <property type="entry name" value="Pseudouridine synthase"/>
    <property type="match status" value="1"/>
</dbReference>
<dbReference type="EMBL" id="JADIMS010000012">
    <property type="protein sequence ID" value="MBO8449655.1"/>
    <property type="molecule type" value="Genomic_DNA"/>
</dbReference>
<dbReference type="SUPFAM" id="SSF55120">
    <property type="entry name" value="Pseudouridine synthase"/>
    <property type="match status" value="1"/>
</dbReference>
<dbReference type="CDD" id="cd00165">
    <property type="entry name" value="S4"/>
    <property type="match status" value="1"/>
</dbReference>
<dbReference type="GO" id="GO:0000455">
    <property type="term" value="P:enzyme-directed rRNA pseudouridine synthesis"/>
    <property type="evidence" value="ECO:0007669"/>
    <property type="project" value="UniProtKB-ARBA"/>
</dbReference>
<evidence type="ECO:0000256" key="2">
    <source>
        <dbReference type="ARBA" id="ARBA00023235"/>
    </source>
</evidence>
<dbReference type="InterPro" id="IPR020103">
    <property type="entry name" value="PsdUridine_synth_cat_dom_sf"/>
</dbReference>
<evidence type="ECO:0000259" key="5">
    <source>
        <dbReference type="SMART" id="SM00363"/>
    </source>
</evidence>
<dbReference type="SMART" id="SM00363">
    <property type="entry name" value="S4"/>
    <property type="match status" value="1"/>
</dbReference>
<reference evidence="6" key="2">
    <citation type="journal article" date="2021" name="PeerJ">
        <title>Extensive microbial diversity within the chicken gut microbiome revealed by metagenomics and culture.</title>
        <authorList>
            <person name="Gilroy R."/>
            <person name="Ravi A."/>
            <person name="Getino M."/>
            <person name="Pursley I."/>
            <person name="Horton D.L."/>
            <person name="Alikhan N.F."/>
            <person name="Baker D."/>
            <person name="Gharbi K."/>
            <person name="Hall N."/>
            <person name="Watson M."/>
            <person name="Adriaenssens E.M."/>
            <person name="Foster-Nyarko E."/>
            <person name="Jarju S."/>
            <person name="Secka A."/>
            <person name="Antonio M."/>
            <person name="Oren A."/>
            <person name="Chaudhuri R.R."/>
            <person name="La Ragione R."/>
            <person name="Hildebrand F."/>
            <person name="Pallen M.J."/>
        </authorList>
    </citation>
    <scope>NUCLEOTIDE SEQUENCE</scope>
    <source>
        <strain evidence="6">B3-4054</strain>
    </source>
</reference>
<evidence type="ECO:0000313" key="7">
    <source>
        <dbReference type="Proteomes" id="UP000823616"/>
    </source>
</evidence>
<dbReference type="InterPro" id="IPR002942">
    <property type="entry name" value="S4_RNA-bd"/>
</dbReference>
<dbReference type="GO" id="GO:0003723">
    <property type="term" value="F:RNA binding"/>
    <property type="evidence" value="ECO:0007669"/>
    <property type="project" value="UniProtKB-KW"/>
</dbReference>
<reference evidence="6" key="1">
    <citation type="submission" date="2020-10" db="EMBL/GenBank/DDBJ databases">
        <authorList>
            <person name="Gilroy R."/>
        </authorList>
    </citation>
    <scope>NUCLEOTIDE SEQUENCE</scope>
    <source>
        <strain evidence="6">B3-4054</strain>
    </source>
</reference>
<dbReference type="AlphaFoldDB" id="A0A9D9HCZ4"/>
<feature type="compositionally biased region" description="Basic and acidic residues" evidence="4">
    <location>
        <begin position="68"/>
        <end position="77"/>
    </location>
</feature>
<evidence type="ECO:0000256" key="1">
    <source>
        <dbReference type="ARBA" id="ARBA00010876"/>
    </source>
</evidence>
<accession>A0A9D9HCZ4</accession>
<dbReference type="CDD" id="cd02869">
    <property type="entry name" value="PseudoU_synth_RluA_like"/>
    <property type="match status" value="1"/>
</dbReference>
<organism evidence="6 7">
    <name type="scientific">Candidatus Avitreponema avistercoris</name>
    <dbReference type="NCBI Taxonomy" id="2840705"/>
    <lineage>
        <taxon>Bacteria</taxon>
        <taxon>Pseudomonadati</taxon>
        <taxon>Spirochaetota</taxon>
        <taxon>Spirochaetia</taxon>
        <taxon>Spirochaetales</taxon>
        <taxon>Candidatus Avitreponema</taxon>
    </lineage>
</organism>
<dbReference type="GO" id="GO:0120159">
    <property type="term" value="F:rRNA pseudouridine synthase activity"/>
    <property type="evidence" value="ECO:0007669"/>
    <property type="project" value="UniProtKB-ARBA"/>
</dbReference>
<dbReference type="SUPFAM" id="SSF55174">
    <property type="entry name" value="Alpha-L RNA-binding motif"/>
    <property type="match status" value="1"/>
</dbReference>
<dbReference type="PANTHER" id="PTHR21600:SF83">
    <property type="entry name" value="PSEUDOURIDYLATE SYNTHASE RPUSD4, MITOCHONDRIAL"/>
    <property type="match status" value="1"/>
</dbReference>
<keyword evidence="3" id="KW-0694">RNA-binding</keyword>
<protein>
    <submittedName>
        <fullName evidence="6">RluA family pseudouridine synthase</fullName>
    </submittedName>
</protein>
<proteinExistence type="inferred from homology"/>
<dbReference type="Proteomes" id="UP000823616">
    <property type="component" value="Unassembled WGS sequence"/>
</dbReference>
<feature type="domain" description="RNA-binding S4" evidence="5">
    <location>
        <begin position="15"/>
        <end position="82"/>
    </location>
</feature>
<name>A0A9D9HCZ4_9SPIR</name>
<feature type="region of interest" description="Disordered" evidence="4">
    <location>
        <begin position="68"/>
        <end position="90"/>
    </location>
</feature>
<dbReference type="InterPro" id="IPR006145">
    <property type="entry name" value="PsdUridine_synth_RsuA/RluA"/>
</dbReference>
<dbReference type="Gene3D" id="3.10.290.10">
    <property type="entry name" value="RNA-binding S4 domain"/>
    <property type="match status" value="1"/>
</dbReference>
<sequence>MEFIRYEIHENDADRRIDRILRRFLPGLPLSAVYRLIRKGGVRLNGARVQPGTLCPAGSVLEIDRRQAGMHTKDSRPDAAPPENPDSRTAEAEKRFAGRILLKTKDLFFLNKPAGIAVHGADSLCTYIPHYMQAESLSFRSGALHRLDKNTTGILAFSRTLEGARWFSRNIQEKTIGKFYAGILESRGKNLTEGTWLDAPPAAAANRQNPGGAAKGMETDVIPVAASRNRILALFRIHTGRKHQIRRQASARGFPLAGDTRYGGSPQEGGYFLHAVRMVFPEQRPEGLPEVLSAPFPVRFIREADRLFGKNILADLFCTPYTENR</sequence>